<keyword evidence="3" id="KW-0206">Cytoskeleton</keyword>
<feature type="compositionally biased region" description="Basic and acidic residues" evidence="4">
    <location>
        <begin position="207"/>
        <end position="218"/>
    </location>
</feature>
<gene>
    <name evidence="7" type="ORF">IRJ41_015163</name>
</gene>
<dbReference type="InterPro" id="IPR029299">
    <property type="entry name" value="ALMS_motif"/>
</dbReference>
<keyword evidence="2" id="KW-0963">Cytoplasm</keyword>
<feature type="region of interest" description="Disordered" evidence="4">
    <location>
        <begin position="188"/>
        <end position="228"/>
    </location>
</feature>
<dbReference type="Pfam" id="PF17730">
    <property type="entry name" value="Centro_C10orf90"/>
    <property type="match status" value="1"/>
</dbReference>
<feature type="domain" description="ALMS motif" evidence="5">
    <location>
        <begin position="437"/>
        <end position="477"/>
    </location>
</feature>
<feature type="compositionally biased region" description="Low complexity" evidence="4">
    <location>
        <begin position="219"/>
        <end position="228"/>
    </location>
</feature>
<name>A0A9W7TSM0_TRIRA</name>
<evidence type="ECO:0000313" key="8">
    <source>
        <dbReference type="Proteomes" id="UP001059041"/>
    </source>
</evidence>
<feature type="domain" description="Centrosomal protein C10orf90 N-terminal" evidence="6">
    <location>
        <begin position="119"/>
        <end position="283"/>
    </location>
</feature>
<keyword evidence="8" id="KW-1185">Reference proteome</keyword>
<dbReference type="Pfam" id="PF15309">
    <property type="entry name" value="ALMS_motif"/>
    <property type="match status" value="1"/>
</dbReference>
<evidence type="ECO:0000259" key="5">
    <source>
        <dbReference type="Pfam" id="PF15309"/>
    </source>
</evidence>
<evidence type="ECO:0000256" key="2">
    <source>
        <dbReference type="ARBA" id="ARBA00022490"/>
    </source>
</evidence>
<sequence>MVDPLEVFAFPTAGYDRDMHSTLWLRGWRCLYQSSPNIYEAVDNEHSWYVHQNATAPWRSPRTRWEIPSREWNTSASLSGYALYDEPWRSRTITPSRCLLLSRTRSVPEALDCLHSPTLHSRFSSVTITARSLSPNRDRMAYSSSRISHVNMSSKPPSFIAHSENKTLHARPSVTMVSPRRKAIAVTVTESTEQHSTSVNIQSFQDPTEKDSVSKTEQTDSSSSSKTSARLFRSCAHLEVMPSRLSSSTLYLDKSLMIPLGQPQKYNGTLHRSTLSLSLRRSNQTSDKLGVIFQPKKSYSEWDISSIGVDGKEKPSQPLMDTPTLTSSAFGNITSSASNTQYSTLTSLPFRTRCHSSSAAFRLNGKANDVLGPPQSNLRARQAFSQRSGVPRARVSPPGEVSHTAEKVRRVAVWSASPHLFNCTCVSRPDQHDTKLQSLSLREALELFRPDFISRSQNRVRRLEQRARQRQHLQMAESLKGVEPANPRRNCTKSHPLSGKVLYFH</sequence>
<comment type="caution">
    <text evidence="7">The sequence shown here is derived from an EMBL/GenBank/DDBJ whole genome shotgun (WGS) entry which is preliminary data.</text>
</comment>
<feature type="region of interest" description="Disordered" evidence="4">
    <location>
        <begin position="384"/>
        <end position="403"/>
    </location>
</feature>
<dbReference type="AlphaFoldDB" id="A0A9W7TSM0"/>
<comment type="subcellular location">
    <subcellularLocation>
        <location evidence="1">Cytoplasm</location>
        <location evidence="1">Cytoskeleton</location>
        <location evidence="1">Microtubule organizing center</location>
        <location evidence="1">Centrosome</location>
    </subcellularLocation>
</comment>
<proteinExistence type="predicted"/>
<evidence type="ECO:0000256" key="4">
    <source>
        <dbReference type="SAM" id="MobiDB-lite"/>
    </source>
</evidence>
<dbReference type="EMBL" id="JAFHDT010000010">
    <property type="protein sequence ID" value="KAI7804628.1"/>
    <property type="molecule type" value="Genomic_DNA"/>
</dbReference>
<organism evidence="7 8">
    <name type="scientific">Triplophysa rosa</name>
    <name type="common">Cave loach</name>
    <dbReference type="NCBI Taxonomy" id="992332"/>
    <lineage>
        <taxon>Eukaryota</taxon>
        <taxon>Metazoa</taxon>
        <taxon>Chordata</taxon>
        <taxon>Craniata</taxon>
        <taxon>Vertebrata</taxon>
        <taxon>Euteleostomi</taxon>
        <taxon>Actinopterygii</taxon>
        <taxon>Neopterygii</taxon>
        <taxon>Teleostei</taxon>
        <taxon>Ostariophysi</taxon>
        <taxon>Cypriniformes</taxon>
        <taxon>Nemacheilidae</taxon>
        <taxon>Triplophysa</taxon>
    </lineage>
</organism>
<reference evidence="7" key="1">
    <citation type="submission" date="2021-02" db="EMBL/GenBank/DDBJ databases">
        <title>Comparative genomics reveals that relaxation of natural selection precedes convergent phenotypic evolution of cavefish.</title>
        <authorList>
            <person name="Peng Z."/>
        </authorList>
    </citation>
    <scope>NUCLEOTIDE SEQUENCE</scope>
    <source>
        <tissue evidence="7">Muscle</tissue>
    </source>
</reference>
<feature type="compositionally biased region" description="Polar residues" evidence="4">
    <location>
        <begin position="188"/>
        <end position="206"/>
    </location>
</feature>
<dbReference type="Proteomes" id="UP001059041">
    <property type="component" value="Linkage Group LG10"/>
</dbReference>
<accession>A0A9W7TSM0</accession>
<evidence type="ECO:0000313" key="7">
    <source>
        <dbReference type="EMBL" id="KAI7804628.1"/>
    </source>
</evidence>
<evidence type="ECO:0000256" key="3">
    <source>
        <dbReference type="ARBA" id="ARBA00023212"/>
    </source>
</evidence>
<dbReference type="InterPro" id="IPR041179">
    <property type="entry name" value="C10orf90_N"/>
</dbReference>
<protein>
    <recommendedName>
        <fullName evidence="9">ALMS motif domain-containing protein</fullName>
    </recommendedName>
</protein>
<evidence type="ECO:0000256" key="1">
    <source>
        <dbReference type="ARBA" id="ARBA00004300"/>
    </source>
</evidence>
<evidence type="ECO:0008006" key="9">
    <source>
        <dbReference type="Google" id="ProtNLM"/>
    </source>
</evidence>
<dbReference type="GO" id="GO:0005813">
    <property type="term" value="C:centrosome"/>
    <property type="evidence" value="ECO:0007669"/>
    <property type="project" value="UniProtKB-SubCell"/>
</dbReference>
<evidence type="ECO:0000259" key="6">
    <source>
        <dbReference type="Pfam" id="PF17730"/>
    </source>
</evidence>